<reference evidence="1" key="1">
    <citation type="submission" date="2014-09" db="EMBL/GenBank/DDBJ databases">
        <authorList>
            <person name="Magalhaes I.L.F."/>
            <person name="Oliveira U."/>
            <person name="Santos F.R."/>
            <person name="Vidigal T.H.D.A."/>
            <person name="Brescovit A.D."/>
            <person name="Santos A.J."/>
        </authorList>
    </citation>
    <scope>NUCLEOTIDE SEQUENCE</scope>
    <source>
        <tissue evidence="1">Shoot tissue taken approximately 20 cm above the soil surface</tissue>
    </source>
</reference>
<evidence type="ECO:0000313" key="1">
    <source>
        <dbReference type="EMBL" id="JAE17262.1"/>
    </source>
</evidence>
<accession>A0A0A9FYC4</accession>
<protein>
    <submittedName>
        <fullName evidence="1">Uncharacterized protein</fullName>
    </submittedName>
</protein>
<organism evidence="1">
    <name type="scientific">Arundo donax</name>
    <name type="common">Giant reed</name>
    <name type="synonym">Donax arundinaceus</name>
    <dbReference type="NCBI Taxonomy" id="35708"/>
    <lineage>
        <taxon>Eukaryota</taxon>
        <taxon>Viridiplantae</taxon>
        <taxon>Streptophyta</taxon>
        <taxon>Embryophyta</taxon>
        <taxon>Tracheophyta</taxon>
        <taxon>Spermatophyta</taxon>
        <taxon>Magnoliopsida</taxon>
        <taxon>Liliopsida</taxon>
        <taxon>Poales</taxon>
        <taxon>Poaceae</taxon>
        <taxon>PACMAD clade</taxon>
        <taxon>Arundinoideae</taxon>
        <taxon>Arundineae</taxon>
        <taxon>Arundo</taxon>
    </lineage>
</organism>
<dbReference type="AlphaFoldDB" id="A0A0A9FYC4"/>
<proteinExistence type="predicted"/>
<dbReference type="EMBL" id="GBRH01180634">
    <property type="protein sequence ID" value="JAE17262.1"/>
    <property type="molecule type" value="Transcribed_RNA"/>
</dbReference>
<reference evidence="1" key="2">
    <citation type="journal article" date="2015" name="Data Brief">
        <title>Shoot transcriptome of the giant reed, Arundo donax.</title>
        <authorList>
            <person name="Barrero R.A."/>
            <person name="Guerrero F.D."/>
            <person name="Moolhuijzen P."/>
            <person name="Goolsby J.A."/>
            <person name="Tidwell J."/>
            <person name="Bellgard S.E."/>
            <person name="Bellgard M.I."/>
        </authorList>
    </citation>
    <scope>NUCLEOTIDE SEQUENCE</scope>
    <source>
        <tissue evidence="1">Shoot tissue taken approximately 20 cm above the soil surface</tissue>
    </source>
</reference>
<sequence length="71" mass="8177">MLKAGWTTLRWRFHSSPSVRTSPLPRRRAMCGFMRFLGYIPVRSNSTCRTVFTSATHTFGLAPVQYTNIRP</sequence>
<name>A0A0A9FYC4_ARUDO</name>